<dbReference type="RefSeq" id="XP_045265518.1">
    <property type="nucleotide sequence ID" value="XM_045406135.1"/>
</dbReference>
<reference evidence="3" key="1">
    <citation type="journal article" date="2020" name="Phytopathology">
        <title>Genome sequence and comparative analysis of Colletotrichum gloeosporioides isolated from Liriodendron leaves.</title>
        <authorList>
            <person name="Fu F.F."/>
            <person name="Hao Z."/>
            <person name="Wang P."/>
            <person name="Lu Y."/>
            <person name="Xue L.J."/>
            <person name="Wei G."/>
            <person name="Tian Y."/>
            <person name="Baishi H."/>
            <person name="Xu H."/>
            <person name="Shi J."/>
            <person name="Cheng T."/>
            <person name="Wang G."/>
            <person name="Yi Y."/>
            <person name="Chen J."/>
        </authorList>
    </citation>
    <scope>NUCLEOTIDE SEQUENCE</scope>
    <source>
        <strain evidence="3">Lc1</strain>
    </source>
</reference>
<comment type="caution">
    <text evidence="3">The sequence shown here is derived from an EMBL/GenBank/DDBJ whole genome shotgun (WGS) entry which is preliminary data.</text>
</comment>
<keyword evidence="2" id="KW-0472">Membrane</keyword>
<protein>
    <recommendedName>
        <fullName evidence="5">Apple domain-containing protein</fullName>
    </recommendedName>
</protein>
<dbReference type="GeneID" id="69013270"/>
<evidence type="ECO:0000256" key="1">
    <source>
        <dbReference type="SAM" id="MobiDB-lite"/>
    </source>
</evidence>
<dbReference type="EMBL" id="WVTB01000036">
    <property type="protein sequence ID" value="KAF3806359.1"/>
    <property type="molecule type" value="Genomic_DNA"/>
</dbReference>
<sequence>MENGEENLKSRPSVKEKVLGIFRPKPEDSNSLQDQQQQQQQQQQQRLPPQEYESGLEVVQPLPWNPNDVPLPEVAPYNHLDAKTLSTPQVANDPASWHHYHLKKNPGLEVAAAPASSPDASSVMSPGGYSSTLYGGSQDSTHAYYQQHPPGYHRPSSKKGSSVDGLGMGPRVCGMRRKVFYIAMAVAIVFVIAAIAIGLGAGLAFGRKSSGQSGGSGSGNLPTGVESTKAANITCPASDNSTFSAQDEPDRLFRLVCGHDYNSADGAIDLTAENATTMANCIDRCANRTECVGAGWGDYYGNHVCWMKSRLGKPNVSGNWLFAVDLNGTDASSLP</sequence>
<proteinExistence type="predicted"/>
<evidence type="ECO:0000313" key="3">
    <source>
        <dbReference type="EMBL" id="KAF3806359.1"/>
    </source>
</evidence>
<keyword evidence="2" id="KW-1133">Transmembrane helix</keyword>
<gene>
    <name evidence="3" type="ORF">GCG54_00006121</name>
</gene>
<evidence type="ECO:0008006" key="5">
    <source>
        <dbReference type="Google" id="ProtNLM"/>
    </source>
</evidence>
<feature type="compositionally biased region" description="Low complexity" evidence="1">
    <location>
        <begin position="33"/>
        <end position="45"/>
    </location>
</feature>
<organism evidence="3 4">
    <name type="scientific">Colletotrichum gloeosporioides</name>
    <name type="common">Anthracnose fungus</name>
    <name type="synonym">Glomerella cingulata</name>
    <dbReference type="NCBI Taxonomy" id="474922"/>
    <lineage>
        <taxon>Eukaryota</taxon>
        <taxon>Fungi</taxon>
        <taxon>Dikarya</taxon>
        <taxon>Ascomycota</taxon>
        <taxon>Pezizomycotina</taxon>
        <taxon>Sordariomycetes</taxon>
        <taxon>Hypocreomycetidae</taxon>
        <taxon>Glomerellales</taxon>
        <taxon>Glomerellaceae</taxon>
        <taxon>Colletotrichum</taxon>
        <taxon>Colletotrichum gloeosporioides species complex</taxon>
    </lineage>
</organism>
<reference evidence="3" key="2">
    <citation type="submission" date="2020-03" db="EMBL/GenBank/DDBJ databases">
        <authorList>
            <person name="Fu F.-F."/>
            <person name="Chen J."/>
        </authorList>
    </citation>
    <scope>NUCLEOTIDE SEQUENCE</scope>
    <source>
        <strain evidence="3">Lc1</strain>
    </source>
</reference>
<dbReference type="AlphaFoldDB" id="A0A8H4FMH4"/>
<dbReference type="Proteomes" id="UP000613401">
    <property type="component" value="Unassembled WGS sequence"/>
</dbReference>
<accession>A0A8H4FMH4</accession>
<keyword evidence="2" id="KW-0812">Transmembrane</keyword>
<feature type="transmembrane region" description="Helical" evidence="2">
    <location>
        <begin position="179"/>
        <end position="205"/>
    </location>
</feature>
<feature type="region of interest" description="Disordered" evidence="1">
    <location>
        <begin position="140"/>
        <end position="167"/>
    </location>
</feature>
<name>A0A8H4FMH4_COLGL</name>
<evidence type="ECO:0000256" key="2">
    <source>
        <dbReference type="SAM" id="Phobius"/>
    </source>
</evidence>
<feature type="compositionally biased region" description="Basic and acidic residues" evidence="1">
    <location>
        <begin position="1"/>
        <end position="28"/>
    </location>
</feature>
<feature type="region of interest" description="Disordered" evidence="1">
    <location>
        <begin position="1"/>
        <end position="64"/>
    </location>
</feature>
<keyword evidence="4" id="KW-1185">Reference proteome</keyword>
<evidence type="ECO:0000313" key="4">
    <source>
        <dbReference type="Proteomes" id="UP000613401"/>
    </source>
</evidence>